<dbReference type="InParanoid" id="A5E209"/>
<keyword evidence="4 8" id="KW-0812">Transmembrane</keyword>
<evidence type="ECO:0000259" key="9">
    <source>
        <dbReference type="Pfam" id="PF01699"/>
    </source>
</evidence>
<evidence type="ECO:0000256" key="1">
    <source>
        <dbReference type="ARBA" id="ARBA00004141"/>
    </source>
</evidence>
<dbReference type="GeneID" id="5232704"/>
<feature type="domain" description="Sodium/calcium exchanger membrane region" evidence="9">
    <location>
        <begin position="109"/>
        <end position="258"/>
    </location>
</feature>
<evidence type="ECO:0000256" key="4">
    <source>
        <dbReference type="ARBA" id="ARBA00022692"/>
    </source>
</evidence>
<dbReference type="InterPro" id="IPR051359">
    <property type="entry name" value="CaCA_antiporter"/>
</dbReference>
<dbReference type="Proteomes" id="UP000001996">
    <property type="component" value="Unassembled WGS sequence"/>
</dbReference>
<dbReference type="PANTHER" id="PTHR12266:SF0">
    <property type="entry name" value="MITOCHONDRIAL SODIUM_CALCIUM EXCHANGER PROTEIN"/>
    <property type="match status" value="1"/>
</dbReference>
<proteinExistence type="inferred from homology"/>
<gene>
    <name evidence="10" type="ORF">LELG_03646</name>
</gene>
<dbReference type="VEuPathDB" id="FungiDB:LELG_03646"/>
<comment type="similarity">
    <text evidence="2">Belongs to the Ca(2+):cation antiporter (CaCA) (TC 2.A.19) family.</text>
</comment>
<feature type="transmembrane region" description="Helical" evidence="8">
    <location>
        <begin position="144"/>
        <end position="161"/>
    </location>
</feature>
<dbReference type="EMBL" id="CH981527">
    <property type="protein sequence ID" value="EDK45467.1"/>
    <property type="molecule type" value="Genomic_DNA"/>
</dbReference>
<feature type="transmembrane region" description="Helical" evidence="8">
    <location>
        <begin position="212"/>
        <end position="231"/>
    </location>
</feature>
<keyword evidence="3" id="KW-0813">Transport</keyword>
<dbReference type="InterPro" id="IPR044880">
    <property type="entry name" value="NCX_ion-bd_dom_sf"/>
</dbReference>
<sequence>MIQNDLAKSGEYTNDNNDVGDNNDGDNNLGSFDYEMDKMRLSIQAALGMFTLVVLNMDMNFFAKVLFLVILGSIAFLTVEKVYPDVTSDTILASHSLLNRMNIINYITSALGLLLSITWISTIASQIVLIIHAISTIYNLSDDLLGITLFALGNCVGDMATNYTIARMGFPNMAFSACFGGPLLALCSLGMNRILLGGDSTTSGELEIRLSATLWLMVLGFFWNMAILCVQVPRNNWMLDEKIGKILICNWVGCVVIASLSSLV</sequence>
<dbReference type="KEGG" id="lel:PVL30_003127"/>
<dbReference type="GO" id="GO:0006874">
    <property type="term" value="P:intracellular calcium ion homeostasis"/>
    <property type="evidence" value="ECO:0007669"/>
    <property type="project" value="TreeGrafter"/>
</dbReference>
<dbReference type="InterPro" id="IPR004837">
    <property type="entry name" value="NaCa_Exmemb"/>
</dbReference>
<comment type="subcellular location">
    <subcellularLocation>
        <location evidence="1">Membrane</location>
        <topology evidence="1">Multi-pass membrane protein</topology>
    </subcellularLocation>
</comment>
<evidence type="ECO:0000256" key="3">
    <source>
        <dbReference type="ARBA" id="ARBA00022448"/>
    </source>
</evidence>
<dbReference type="OrthoDB" id="407410at2759"/>
<keyword evidence="6 8" id="KW-0472">Membrane</keyword>
<feature type="transmembrane region" description="Helical" evidence="8">
    <location>
        <begin position="173"/>
        <end position="192"/>
    </location>
</feature>
<dbReference type="HOGENOM" id="CLU_1053989_0_0_1"/>
<protein>
    <recommendedName>
        <fullName evidence="9">Sodium/calcium exchanger membrane region domain-containing protein</fullName>
    </recommendedName>
</protein>
<evidence type="ECO:0000256" key="5">
    <source>
        <dbReference type="ARBA" id="ARBA00022989"/>
    </source>
</evidence>
<dbReference type="GO" id="GO:0008324">
    <property type="term" value="F:monoatomic cation transmembrane transporter activity"/>
    <property type="evidence" value="ECO:0007669"/>
    <property type="project" value="TreeGrafter"/>
</dbReference>
<dbReference type="Pfam" id="PF01699">
    <property type="entry name" value="Na_Ca_ex"/>
    <property type="match status" value="1"/>
</dbReference>
<name>A5E209_LODEL</name>
<organism evidence="10 11">
    <name type="scientific">Lodderomyces elongisporus (strain ATCC 11503 / CBS 2605 / JCM 1781 / NBRC 1676 / NRRL YB-4239)</name>
    <name type="common">Yeast</name>
    <name type="synonym">Saccharomyces elongisporus</name>
    <dbReference type="NCBI Taxonomy" id="379508"/>
    <lineage>
        <taxon>Eukaryota</taxon>
        <taxon>Fungi</taxon>
        <taxon>Dikarya</taxon>
        <taxon>Ascomycota</taxon>
        <taxon>Saccharomycotina</taxon>
        <taxon>Pichiomycetes</taxon>
        <taxon>Debaryomycetaceae</taxon>
        <taxon>Candida/Lodderomyces clade</taxon>
        <taxon>Lodderomyces</taxon>
    </lineage>
</organism>
<keyword evidence="11" id="KW-1185">Reference proteome</keyword>
<accession>A5E209</accession>
<feature type="region of interest" description="Disordered" evidence="7">
    <location>
        <begin position="1"/>
        <end position="24"/>
    </location>
</feature>
<reference evidence="10 11" key="1">
    <citation type="journal article" date="2009" name="Nature">
        <title>Evolution of pathogenicity and sexual reproduction in eight Candida genomes.</title>
        <authorList>
            <person name="Butler G."/>
            <person name="Rasmussen M.D."/>
            <person name="Lin M.F."/>
            <person name="Santos M.A."/>
            <person name="Sakthikumar S."/>
            <person name="Munro C.A."/>
            <person name="Rheinbay E."/>
            <person name="Grabherr M."/>
            <person name="Forche A."/>
            <person name="Reedy J.L."/>
            <person name="Agrafioti I."/>
            <person name="Arnaud M.B."/>
            <person name="Bates S."/>
            <person name="Brown A.J."/>
            <person name="Brunke S."/>
            <person name="Costanzo M.C."/>
            <person name="Fitzpatrick D.A."/>
            <person name="de Groot P.W."/>
            <person name="Harris D."/>
            <person name="Hoyer L.L."/>
            <person name="Hube B."/>
            <person name="Klis F.M."/>
            <person name="Kodira C."/>
            <person name="Lennard N."/>
            <person name="Logue M.E."/>
            <person name="Martin R."/>
            <person name="Neiman A.M."/>
            <person name="Nikolaou E."/>
            <person name="Quail M.A."/>
            <person name="Quinn J."/>
            <person name="Santos M.C."/>
            <person name="Schmitzberger F.F."/>
            <person name="Sherlock G."/>
            <person name="Shah P."/>
            <person name="Silverstein K.A."/>
            <person name="Skrzypek M.S."/>
            <person name="Soll D."/>
            <person name="Staggs R."/>
            <person name="Stansfield I."/>
            <person name="Stumpf M.P."/>
            <person name="Sudbery P.E."/>
            <person name="Srikantha T."/>
            <person name="Zeng Q."/>
            <person name="Berman J."/>
            <person name="Berriman M."/>
            <person name="Heitman J."/>
            <person name="Gow N.A."/>
            <person name="Lorenz M.C."/>
            <person name="Birren B.W."/>
            <person name="Kellis M."/>
            <person name="Cuomo C.A."/>
        </authorList>
    </citation>
    <scope>NUCLEOTIDE SEQUENCE [LARGE SCALE GENOMIC DNA]</scope>
    <source>
        <strain evidence="11">ATCC 11503 / BCRC 21390 / CBS 2605 / JCM 1781 / NBRC 1676 / NRRL YB-4239</strain>
    </source>
</reference>
<feature type="compositionally biased region" description="Low complexity" evidence="7">
    <location>
        <begin position="14"/>
        <end position="24"/>
    </location>
</feature>
<feature type="transmembrane region" description="Helical" evidence="8">
    <location>
        <begin position="65"/>
        <end position="83"/>
    </location>
</feature>
<evidence type="ECO:0000313" key="11">
    <source>
        <dbReference type="Proteomes" id="UP000001996"/>
    </source>
</evidence>
<evidence type="ECO:0000256" key="8">
    <source>
        <dbReference type="SAM" id="Phobius"/>
    </source>
</evidence>
<dbReference type="PANTHER" id="PTHR12266">
    <property type="entry name" value="NA+/CA2+ K+ INDEPENDENT EXCHANGER"/>
    <property type="match status" value="1"/>
</dbReference>
<evidence type="ECO:0000256" key="6">
    <source>
        <dbReference type="ARBA" id="ARBA00023136"/>
    </source>
</evidence>
<evidence type="ECO:0000256" key="2">
    <source>
        <dbReference type="ARBA" id="ARBA00008170"/>
    </source>
</evidence>
<dbReference type="STRING" id="379508.A5E209"/>
<dbReference type="eggNOG" id="KOG2399">
    <property type="taxonomic scope" value="Eukaryota"/>
</dbReference>
<evidence type="ECO:0000256" key="7">
    <source>
        <dbReference type="SAM" id="MobiDB-lite"/>
    </source>
</evidence>
<evidence type="ECO:0000313" key="10">
    <source>
        <dbReference type="EMBL" id="EDK45467.1"/>
    </source>
</evidence>
<dbReference type="OMA" id="NMAFSAC"/>
<dbReference type="Gene3D" id="1.20.1420.30">
    <property type="entry name" value="NCX, central ion-binding region"/>
    <property type="match status" value="1"/>
</dbReference>
<dbReference type="AlphaFoldDB" id="A5E209"/>
<keyword evidence="5 8" id="KW-1133">Transmembrane helix</keyword>
<feature type="transmembrane region" description="Helical" evidence="8">
    <location>
        <begin position="103"/>
        <end position="132"/>
    </location>
</feature>
<dbReference type="GO" id="GO:0016020">
    <property type="term" value="C:membrane"/>
    <property type="evidence" value="ECO:0007669"/>
    <property type="project" value="UniProtKB-SubCell"/>
</dbReference>